<accession>A0ABV6NFL0</accession>
<reference evidence="1 2" key="1">
    <citation type="submission" date="2024-09" db="EMBL/GenBank/DDBJ databases">
        <authorList>
            <person name="Sun Q."/>
            <person name="Mori K."/>
        </authorList>
    </citation>
    <scope>NUCLEOTIDE SEQUENCE [LARGE SCALE GENOMIC DNA]</scope>
    <source>
        <strain evidence="1 2">NCAIM B.02301</strain>
    </source>
</reference>
<dbReference type="Proteomes" id="UP001589833">
    <property type="component" value="Unassembled WGS sequence"/>
</dbReference>
<evidence type="ECO:0000313" key="1">
    <source>
        <dbReference type="EMBL" id="MFC0559557.1"/>
    </source>
</evidence>
<evidence type="ECO:0000313" key="2">
    <source>
        <dbReference type="Proteomes" id="UP001589833"/>
    </source>
</evidence>
<dbReference type="InterPro" id="IPR019700">
    <property type="entry name" value="Sigma-G_inhibitor_Gin"/>
</dbReference>
<gene>
    <name evidence="1" type="ORF">ACFFH4_10920</name>
</gene>
<sequence length="66" mass="7903">MPKTKIMKMRLGKQCVICEKRKEEGILIAKSFICNTCEHEMVHLDEQDQLYNEYVKQMRTFSSQYV</sequence>
<organism evidence="1 2">
    <name type="scientific">Halalkalibacter alkalisediminis</name>
    <dbReference type="NCBI Taxonomy" id="935616"/>
    <lineage>
        <taxon>Bacteria</taxon>
        <taxon>Bacillati</taxon>
        <taxon>Bacillota</taxon>
        <taxon>Bacilli</taxon>
        <taxon>Bacillales</taxon>
        <taxon>Bacillaceae</taxon>
        <taxon>Halalkalibacter</taxon>
    </lineage>
</organism>
<name>A0ABV6NFL0_9BACI</name>
<protein>
    <submittedName>
        <fullName evidence="1">Sigma factor G inhibitor Gin</fullName>
    </submittedName>
</protein>
<dbReference type="Pfam" id="PF10764">
    <property type="entry name" value="Gin"/>
    <property type="match status" value="1"/>
</dbReference>
<keyword evidence="2" id="KW-1185">Reference proteome</keyword>
<dbReference type="EMBL" id="JBHLTR010000014">
    <property type="protein sequence ID" value="MFC0559557.1"/>
    <property type="molecule type" value="Genomic_DNA"/>
</dbReference>
<comment type="caution">
    <text evidence="1">The sequence shown here is derived from an EMBL/GenBank/DDBJ whole genome shotgun (WGS) entry which is preliminary data.</text>
</comment>
<proteinExistence type="predicted"/>
<dbReference type="RefSeq" id="WP_273846694.1">
    <property type="nucleotide sequence ID" value="NZ_JAQQWT010000019.1"/>
</dbReference>